<protein>
    <recommendedName>
        <fullName evidence="17">Transcriptional adapter 2</fullName>
    </recommendedName>
</protein>
<feature type="non-terminal residue" evidence="15">
    <location>
        <position position="1"/>
    </location>
</feature>
<accession>A0A4P9XCT9</accession>
<keyword evidence="5" id="KW-0805">Transcription regulation</keyword>
<evidence type="ECO:0000313" key="15">
    <source>
        <dbReference type="EMBL" id="RKP02990.1"/>
    </source>
</evidence>
<dbReference type="PIRSF" id="PIRSF025024">
    <property type="entry name" value="Transcriptional_adaptor_2"/>
    <property type="match status" value="1"/>
</dbReference>
<dbReference type="InterPro" id="IPR055141">
    <property type="entry name" value="TADA2A_B-like_dom"/>
</dbReference>
<dbReference type="SUPFAM" id="SSF57850">
    <property type="entry name" value="RING/U-box"/>
    <property type="match status" value="1"/>
</dbReference>
<dbReference type="CDD" id="cd00167">
    <property type="entry name" value="SANT"/>
    <property type="match status" value="1"/>
</dbReference>
<dbReference type="InterPro" id="IPR016827">
    <property type="entry name" value="Ada2/TADA2"/>
</dbReference>
<evidence type="ECO:0000256" key="8">
    <source>
        <dbReference type="PROSITE-ProRule" id="PRU00228"/>
    </source>
</evidence>
<dbReference type="Gene3D" id="1.10.10.60">
    <property type="entry name" value="Homeodomain-like"/>
    <property type="match status" value="1"/>
</dbReference>
<evidence type="ECO:0000256" key="4">
    <source>
        <dbReference type="ARBA" id="ARBA00022833"/>
    </source>
</evidence>
<keyword evidence="6" id="KW-0804">Transcription</keyword>
<dbReference type="PANTHER" id="PTHR12374">
    <property type="entry name" value="TRANSCRIPTIONAL ADAPTOR 2 ADA2 -RELATED"/>
    <property type="match status" value="1"/>
</dbReference>
<keyword evidence="7" id="KW-0539">Nucleus</keyword>
<dbReference type="GO" id="GO:0008270">
    <property type="term" value="F:zinc ion binding"/>
    <property type="evidence" value="ECO:0007669"/>
    <property type="project" value="UniProtKB-KW"/>
</dbReference>
<dbReference type="Proteomes" id="UP000274922">
    <property type="component" value="Unassembled WGS sequence"/>
</dbReference>
<evidence type="ECO:0000256" key="3">
    <source>
        <dbReference type="ARBA" id="ARBA00022771"/>
    </source>
</evidence>
<keyword evidence="4" id="KW-0862">Zinc</keyword>
<dbReference type="InterPro" id="IPR036388">
    <property type="entry name" value="WH-like_DNA-bd_sf"/>
</dbReference>
<dbReference type="Pfam" id="PF25299">
    <property type="entry name" value="ZZ_ADA2"/>
    <property type="match status" value="1"/>
</dbReference>
<feature type="domain" description="SANT" evidence="14">
    <location>
        <begin position="58"/>
        <end position="111"/>
    </location>
</feature>
<sequence length="425" mass="49739">QKYHCDACEKDITNVVRVRCAECPDFDLCVKCFSHGQELREHKRDHAYRVMEVLNFPLYEAHWGADEELLFVEGLEMFGLGNWDQISEHMGGSKTKEELDAHYKNVFIQSPRWPCPQATGVFDKATSRLTNRAQHRQPVQFTTRPPASQPVNHEIAGYMPGRGEFEYEYENEAETPIKDMVECEIIREPTVRLRTAMLSVYNTALERRKERKKLLFDRHLTNYRKIQAAEKRRDRGEKEIHNHLKVFARLMTAQDHEVFVAGLVKEAQLLERIEQLQTYRRMGVATLKEADEYEQHKEYHLQAMRPHLRELHRNSFRSSRAPSPATPGTVVTAATATATALRKLPQPLDISNHEGYDLLTEPEQRVCSRLRLAPRAYLVIKQTMIREYQATGSMRRRQARELIKIDVNKTSRIYDFFIEMGWIKR</sequence>
<dbReference type="InterPro" id="IPR007526">
    <property type="entry name" value="SWIRM"/>
</dbReference>
<keyword evidence="2" id="KW-0479">Metal-binding</keyword>
<keyword evidence="3 8" id="KW-0863">Zinc-finger</keyword>
<evidence type="ECO:0000259" key="11">
    <source>
        <dbReference type="PROSITE" id="PS50135"/>
    </source>
</evidence>
<dbReference type="PROSITE" id="PS01357">
    <property type="entry name" value="ZF_ZZ_1"/>
    <property type="match status" value="1"/>
</dbReference>
<dbReference type="SUPFAM" id="SSF46689">
    <property type="entry name" value="Homeodomain-like"/>
    <property type="match status" value="2"/>
</dbReference>
<evidence type="ECO:0000256" key="9">
    <source>
        <dbReference type="SAM" id="MobiDB-lite"/>
    </source>
</evidence>
<comment type="subcellular location">
    <subcellularLocation>
        <location evidence="1">Nucleus</location>
    </subcellularLocation>
</comment>
<dbReference type="CDD" id="cd02335">
    <property type="entry name" value="ZZ_ADA2"/>
    <property type="match status" value="1"/>
</dbReference>
<feature type="domain" description="ZZ-type" evidence="11">
    <location>
        <begin position="1"/>
        <end position="56"/>
    </location>
</feature>
<dbReference type="PROSITE" id="PS50934">
    <property type="entry name" value="SWIRM"/>
    <property type="match status" value="1"/>
</dbReference>
<feature type="compositionally biased region" description="Polar residues" evidence="9">
    <location>
        <begin position="132"/>
        <end position="151"/>
    </location>
</feature>
<dbReference type="InterPro" id="IPR017884">
    <property type="entry name" value="SANT_dom"/>
</dbReference>
<dbReference type="InterPro" id="IPR041983">
    <property type="entry name" value="ADA2-like_ZZ"/>
</dbReference>
<keyword evidence="16" id="KW-1185">Reference proteome</keyword>
<evidence type="ECO:0000313" key="16">
    <source>
        <dbReference type="Proteomes" id="UP000274922"/>
    </source>
</evidence>
<evidence type="ECO:0000256" key="5">
    <source>
        <dbReference type="ARBA" id="ARBA00023015"/>
    </source>
</evidence>
<evidence type="ECO:0000256" key="2">
    <source>
        <dbReference type="ARBA" id="ARBA00022723"/>
    </source>
</evidence>
<dbReference type="AlphaFoldDB" id="A0A4P9XCT9"/>
<dbReference type="Pfam" id="PF22941">
    <property type="entry name" value="TADA2A-like_3rd"/>
    <property type="match status" value="1"/>
</dbReference>
<evidence type="ECO:0000259" key="13">
    <source>
        <dbReference type="PROSITE" id="PS50934"/>
    </source>
</evidence>
<dbReference type="GO" id="GO:0006357">
    <property type="term" value="P:regulation of transcription by RNA polymerase II"/>
    <property type="evidence" value="ECO:0007669"/>
    <property type="project" value="InterPro"/>
</dbReference>
<dbReference type="InterPro" id="IPR043145">
    <property type="entry name" value="Znf_ZZ_sf"/>
</dbReference>
<dbReference type="InterPro" id="IPR009057">
    <property type="entry name" value="Homeodomain-like_sf"/>
</dbReference>
<evidence type="ECO:0000259" key="14">
    <source>
        <dbReference type="PROSITE" id="PS51293"/>
    </source>
</evidence>
<dbReference type="PROSITE" id="PS51293">
    <property type="entry name" value="SANT"/>
    <property type="match status" value="1"/>
</dbReference>
<dbReference type="Gene3D" id="3.30.60.90">
    <property type="match status" value="1"/>
</dbReference>
<feature type="domain" description="Myb-like" evidence="10">
    <location>
        <begin position="63"/>
        <end position="107"/>
    </location>
</feature>
<dbReference type="OrthoDB" id="270417at2759"/>
<reference evidence="16" key="1">
    <citation type="journal article" date="2018" name="Nat. Microbiol.">
        <title>Leveraging single-cell genomics to expand the fungal tree of life.</title>
        <authorList>
            <person name="Ahrendt S.R."/>
            <person name="Quandt C.A."/>
            <person name="Ciobanu D."/>
            <person name="Clum A."/>
            <person name="Salamov A."/>
            <person name="Andreopoulos B."/>
            <person name="Cheng J.F."/>
            <person name="Woyke T."/>
            <person name="Pelin A."/>
            <person name="Henrissat B."/>
            <person name="Reynolds N.K."/>
            <person name="Benny G.L."/>
            <person name="Smith M.E."/>
            <person name="James T.Y."/>
            <person name="Grigoriev I.V."/>
        </authorList>
    </citation>
    <scope>NUCLEOTIDE SEQUENCE [LARGE SCALE GENOMIC DNA]</scope>
    <source>
        <strain evidence="16">ATCC 52028</strain>
    </source>
</reference>
<evidence type="ECO:0000259" key="10">
    <source>
        <dbReference type="PROSITE" id="PS50090"/>
    </source>
</evidence>
<proteinExistence type="predicted"/>
<evidence type="ECO:0000256" key="6">
    <source>
        <dbReference type="ARBA" id="ARBA00023163"/>
    </source>
</evidence>
<dbReference type="GO" id="GO:0070461">
    <property type="term" value="C:SAGA-type complex"/>
    <property type="evidence" value="ECO:0007669"/>
    <property type="project" value="TreeGrafter"/>
</dbReference>
<dbReference type="GO" id="GO:0006338">
    <property type="term" value="P:chromatin remodeling"/>
    <property type="evidence" value="ECO:0007669"/>
    <property type="project" value="TreeGrafter"/>
</dbReference>
<dbReference type="PROSITE" id="PS50135">
    <property type="entry name" value="ZF_ZZ_2"/>
    <property type="match status" value="1"/>
</dbReference>
<dbReference type="EMBL" id="ML014131">
    <property type="protein sequence ID" value="RKP02990.1"/>
    <property type="molecule type" value="Genomic_DNA"/>
</dbReference>
<organism evidence="15 16">
    <name type="scientific">Caulochytrium protostelioides</name>
    <dbReference type="NCBI Taxonomy" id="1555241"/>
    <lineage>
        <taxon>Eukaryota</taxon>
        <taxon>Fungi</taxon>
        <taxon>Fungi incertae sedis</taxon>
        <taxon>Chytridiomycota</taxon>
        <taxon>Chytridiomycota incertae sedis</taxon>
        <taxon>Chytridiomycetes</taxon>
        <taxon>Caulochytriales</taxon>
        <taxon>Caulochytriaceae</taxon>
        <taxon>Caulochytrium</taxon>
    </lineage>
</organism>
<dbReference type="GO" id="GO:0005634">
    <property type="term" value="C:nucleus"/>
    <property type="evidence" value="ECO:0007669"/>
    <property type="project" value="UniProtKB-SubCell"/>
</dbReference>
<dbReference type="FunFam" id="3.30.60.90:FF:000008">
    <property type="entry name" value="Transcriptional adapter 2"/>
    <property type="match status" value="1"/>
</dbReference>
<dbReference type="PROSITE" id="PS50090">
    <property type="entry name" value="MYB_LIKE"/>
    <property type="match status" value="1"/>
</dbReference>
<feature type="domain" description="SWIRM" evidence="13">
    <location>
        <begin position="339"/>
        <end position="425"/>
    </location>
</feature>
<dbReference type="PROSITE" id="PS50157">
    <property type="entry name" value="ZINC_FINGER_C2H2_2"/>
    <property type="match status" value="1"/>
</dbReference>
<feature type="domain" description="C2H2-type" evidence="12">
    <location>
        <begin position="21"/>
        <end position="47"/>
    </location>
</feature>
<evidence type="ECO:0000259" key="12">
    <source>
        <dbReference type="PROSITE" id="PS50157"/>
    </source>
</evidence>
<dbReference type="InterPro" id="IPR001005">
    <property type="entry name" value="SANT/Myb"/>
</dbReference>
<dbReference type="Gene3D" id="1.10.10.10">
    <property type="entry name" value="Winged helix-like DNA-binding domain superfamily/Winged helix DNA-binding domain"/>
    <property type="match status" value="1"/>
</dbReference>
<dbReference type="SMART" id="SM00291">
    <property type="entry name" value="ZnF_ZZ"/>
    <property type="match status" value="1"/>
</dbReference>
<dbReference type="GO" id="GO:0003713">
    <property type="term" value="F:transcription coactivator activity"/>
    <property type="evidence" value="ECO:0007669"/>
    <property type="project" value="InterPro"/>
</dbReference>
<evidence type="ECO:0000256" key="7">
    <source>
        <dbReference type="ARBA" id="ARBA00023242"/>
    </source>
</evidence>
<dbReference type="SMART" id="SM00717">
    <property type="entry name" value="SANT"/>
    <property type="match status" value="1"/>
</dbReference>
<dbReference type="Pfam" id="PF04433">
    <property type="entry name" value="SWIRM"/>
    <property type="match status" value="1"/>
</dbReference>
<dbReference type="GO" id="GO:0003682">
    <property type="term" value="F:chromatin binding"/>
    <property type="evidence" value="ECO:0007669"/>
    <property type="project" value="TreeGrafter"/>
</dbReference>
<feature type="region of interest" description="Disordered" evidence="9">
    <location>
        <begin position="132"/>
        <end position="152"/>
    </location>
</feature>
<gene>
    <name evidence="15" type="ORF">CXG81DRAFT_10088</name>
</gene>
<evidence type="ECO:0000256" key="1">
    <source>
        <dbReference type="ARBA" id="ARBA00004123"/>
    </source>
</evidence>
<evidence type="ECO:0008006" key="17">
    <source>
        <dbReference type="Google" id="ProtNLM"/>
    </source>
</evidence>
<dbReference type="InterPro" id="IPR000433">
    <property type="entry name" value="Znf_ZZ"/>
</dbReference>
<dbReference type="Pfam" id="PF00249">
    <property type="entry name" value="Myb_DNA-binding"/>
    <property type="match status" value="1"/>
</dbReference>
<dbReference type="FunFam" id="1.10.10.10:FF:000087">
    <property type="entry name" value="Transcriptional adapter 2"/>
    <property type="match status" value="1"/>
</dbReference>
<name>A0A4P9XCT9_9FUNG</name>
<dbReference type="STRING" id="1555241.A0A4P9XCT9"/>
<dbReference type="PANTHER" id="PTHR12374:SF20">
    <property type="entry name" value="TRANSCRIPTIONAL ADAPTER 2-ALPHA"/>
    <property type="match status" value="1"/>
</dbReference>
<dbReference type="InterPro" id="IPR013087">
    <property type="entry name" value="Znf_C2H2_type"/>
</dbReference>